<sequence length="124" mass="14872">MRIVDVEAINCCQVWIEQYVPWSPDKVGAAVDSRPPLEEAHWDVIRDVEKSLRCVLHVFREWGVPNLYGEWNYEHTNVRPWLLYRIYSVLPVTYVVLLERRERRLRRVCHHRPNAHFVLCAYCA</sequence>
<keyword evidence="1" id="KW-0812">Transmembrane</keyword>
<proteinExistence type="predicted"/>
<feature type="transmembrane region" description="Helical" evidence="1">
    <location>
        <begin position="81"/>
        <end position="98"/>
    </location>
</feature>
<dbReference type="Proteomes" id="UP000299102">
    <property type="component" value="Unassembled WGS sequence"/>
</dbReference>
<gene>
    <name evidence="2" type="ORF">EVAR_58231_1</name>
</gene>
<evidence type="ECO:0000313" key="3">
    <source>
        <dbReference type="Proteomes" id="UP000299102"/>
    </source>
</evidence>
<name>A0A4C2AHJ1_EUMVA</name>
<organism evidence="2 3">
    <name type="scientific">Eumeta variegata</name>
    <name type="common">Bagworm moth</name>
    <name type="synonym">Eumeta japonica</name>
    <dbReference type="NCBI Taxonomy" id="151549"/>
    <lineage>
        <taxon>Eukaryota</taxon>
        <taxon>Metazoa</taxon>
        <taxon>Ecdysozoa</taxon>
        <taxon>Arthropoda</taxon>
        <taxon>Hexapoda</taxon>
        <taxon>Insecta</taxon>
        <taxon>Pterygota</taxon>
        <taxon>Neoptera</taxon>
        <taxon>Endopterygota</taxon>
        <taxon>Lepidoptera</taxon>
        <taxon>Glossata</taxon>
        <taxon>Ditrysia</taxon>
        <taxon>Tineoidea</taxon>
        <taxon>Psychidae</taxon>
        <taxon>Oiketicinae</taxon>
        <taxon>Eumeta</taxon>
    </lineage>
</organism>
<evidence type="ECO:0000256" key="1">
    <source>
        <dbReference type="SAM" id="Phobius"/>
    </source>
</evidence>
<protein>
    <submittedName>
        <fullName evidence="2">Uncharacterized protein</fullName>
    </submittedName>
</protein>
<keyword evidence="1" id="KW-1133">Transmembrane helix</keyword>
<keyword evidence="1" id="KW-0472">Membrane</keyword>
<comment type="caution">
    <text evidence="2">The sequence shown here is derived from an EMBL/GenBank/DDBJ whole genome shotgun (WGS) entry which is preliminary data.</text>
</comment>
<dbReference type="EMBL" id="BGZK01003121">
    <property type="protein sequence ID" value="GBP98325.1"/>
    <property type="molecule type" value="Genomic_DNA"/>
</dbReference>
<evidence type="ECO:0000313" key="2">
    <source>
        <dbReference type="EMBL" id="GBP98325.1"/>
    </source>
</evidence>
<reference evidence="2 3" key="1">
    <citation type="journal article" date="2019" name="Commun. Biol.">
        <title>The bagworm genome reveals a unique fibroin gene that provides high tensile strength.</title>
        <authorList>
            <person name="Kono N."/>
            <person name="Nakamura H."/>
            <person name="Ohtoshi R."/>
            <person name="Tomita M."/>
            <person name="Numata K."/>
            <person name="Arakawa K."/>
        </authorList>
    </citation>
    <scope>NUCLEOTIDE SEQUENCE [LARGE SCALE GENOMIC DNA]</scope>
</reference>
<accession>A0A4C2AHJ1</accession>
<dbReference type="AlphaFoldDB" id="A0A4C2AHJ1"/>
<keyword evidence="3" id="KW-1185">Reference proteome</keyword>